<evidence type="ECO:0000256" key="1">
    <source>
        <dbReference type="SAM" id="MobiDB-lite"/>
    </source>
</evidence>
<proteinExistence type="predicted"/>
<name>A0A3N0XJV3_ANAGA</name>
<feature type="chain" id="PRO_5017970021" evidence="2">
    <location>
        <begin position="30"/>
        <end position="190"/>
    </location>
</feature>
<dbReference type="Proteomes" id="UP000281406">
    <property type="component" value="Unassembled WGS sequence"/>
</dbReference>
<organism evidence="3 4">
    <name type="scientific">Anabarilius grahami</name>
    <name type="common">Kanglang fish</name>
    <name type="synonym">Barilius grahami</name>
    <dbReference type="NCBI Taxonomy" id="495550"/>
    <lineage>
        <taxon>Eukaryota</taxon>
        <taxon>Metazoa</taxon>
        <taxon>Chordata</taxon>
        <taxon>Craniata</taxon>
        <taxon>Vertebrata</taxon>
        <taxon>Euteleostomi</taxon>
        <taxon>Actinopterygii</taxon>
        <taxon>Neopterygii</taxon>
        <taxon>Teleostei</taxon>
        <taxon>Ostariophysi</taxon>
        <taxon>Cypriniformes</taxon>
        <taxon>Xenocyprididae</taxon>
        <taxon>Xenocypridinae</taxon>
        <taxon>Xenocypridinae incertae sedis</taxon>
        <taxon>Anabarilius</taxon>
    </lineage>
</organism>
<keyword evidence="4" id="KW-1185">Reference proteome</keyword>
<protein>
    <submittedName>
        <fullName evidence="3">Uncharacterized protein</fullName>
    </submittedName>
</protein>
<sequence length="190" mass="20720">MRSVADRMKRAGWKFVQGVLVLLSQGAVGVMPCCSGFQESLRRCQELSDKANPPRSASPLNSHTWKPFERPGLETESNTLEMTDCLQYPAKTAHGLGFLSPQLLQTIRTLGSTFVSGLGDVLTGPRGKTGQMHDGEKKENMEAHRCAVTGRHGAGGSPLMLTPPIHPWGPECTADEISQVWTGLEPPWIR</sequence>
<evidence type="ECO:0000313" key="4">
    <source>
        <dbReference type="Proteomes" id="UP000281406"/>
    </source>
</evidence>
<reference evidence="3 4" key="1">
    <citation type="submission" date="2018-10" db="EMBL/GenBank/DDBJ databases">
        <title>Genome assembly for a Yunnan-Guizhou Plateau 3E fish, Anabarilius grahami (Regan), and its evolutionary and genetic applications.</title>
        <authorList>
            <person name="Jiang W."/>
        </authorList>
    </citation>
    <scope>NUCLEOTIDE SEQUENCE [LARGE SCALE GENOMIC DNA]</scope>
    <source>
        <strain evidence="3">AG-KIZ</strain>
        <tissue evidence="3">Muscle</tissue>
    </source>
</reference>
<comment type="caution">
    <text evidence="3">The sequence shown here is derived from an EMBL/GenBank/DDBJ whole genome shotgun (WGS) entry which is preliminary data.</text>
</comment>
<dbReference type="EMBL" id="RJVU01071502">
    <property type="protein sequence ID" value="ROI46718.1"/>
    <property type="molecule type" value="Genomic_DNA"/>
</dbReference>
<dbReference type="AlphaFoldDB" id="A0A3N0XJV3"/>
<gene>
    <name evidence="3" type="ORF">DPX16_7836</name>
</gene>
<accession>A0A3N0XJV3</accession>
<feature type="signal peptide" evidence="2">
    <location>
        <begin position="1"/>
        <end position="29"/>
    </location>
</feature>
<evidence type="ECO:0000256" key="2">
    <source>
        <dbReference type="SAM" id="SignalP"/>
    </source>
</evidence>
<evidence type="ECO:0000313" key="3">
    <source>
        <dbReference type="EMBL" id="ROI46718.1"/>
    </source>
</evidence>
<keyword evidence="2" id="KW-0732">Signal</keyword>
<feature type="region of interest" description="Disordered" evidence="1">
    <location>
        <begin position="48"/>
        <end position="71"/>
    </location>
</feature>